<protein>
    <recommendedName>
        <fullName evidence="6">dihydrouracil dehydrogenase (NAD(+))</fullName>
        <ecNumber evidence="6">1.3.1.1</ecNumber>
    </recommendedName>
</protein>
<evidence type="ECO:0000256" key="5">
    <source>
        <dbReference type="ARBA" id="ARBA00049714"/>
    </source>
</evidence>
<evidence type="ECO:0000256" key="3">
    <source>
        <dbReference type="ARBA" id="ARBA00048792"/>
    </source>
</evidence>
<reference evidence="8" key="1">
    <citation type="submission" date="2018-09" db="EMBL/GenBank/DDBJ databases">
        <title>Murine metabolic-syndrome-specific gut microbial biobank.</title>
        <authorList>
            <person name="Liu C."/>
        </authorList>
    </citation>
    <scope>NUCLEOTIDE SEQUENCE</scope>
    <source>
        <strain evidence="8">D42-62</strain>
    </source>
</reference>
<comment type="caution">
    <text evidence="8">The sequence shown here is derived from an EMBL/GenBank/DDBJ whole genome shotgun (WGS) entry which is preliminary data.</text>
</comment>
<sequence length="172" mass="18445">VFIERDLPFLRQFDTKVIVNICGSTVADYLEVVERLSGQEIDMLEANISCPNVEHGGIAFGQEPGMVEYITKEIKKKAAQPVSMKLTPNVTDITEIAKAAEAGGADALSLINTITGMRIDVKKRAFCVANKTGGLSGPAIKPVALRMVWQTCRAVNIPVIGMGGIQTAEDAL</sequence>
<dbReference type="GO" id="GO:0004159">
    <property type="term" value="F:dihydropyrimidine dehydrogenase (NAD+) activity"/>
    <property type="evidence" value="ECO:0007669"/>
    <property type="project" value="UniProtKB-EC"/>
</dbReference>
<dbReference type="PANTHER" id="PTHR43073">
    <property type="entry name" value="DIHYDROPYRIMIDINE DEHYDROGENASE [NADP(+)]"/>
    <property type="match status" value="1"/>
</dbReference>
<dbReference type="GO" id="GO:0005737">
    <property type="term" value="C:cytoplasm"/>
    <property type="evidence" value="ECO:0007669"/>
    <property type="project" value="InterPro"/>
</dbReference>
<dbReference type="Pfam" id="PF01180">
    <property type="entry name" value="DHO_dh"/>
    <property type="match status" value="1"/>
</dbReference>
<comment type="catalytic activity">
    <reaction evidence="2">
        <text>5,6-dihydrothymine + NAD(+) = thymine + NADH + H(+)</text>
        <dbReference type="Rhea" id="RHEA:28791"/>
        <dbReference type="ChEBI" id="CHEBI:15378"/>
        <dbReference type="ChEBI" id="CHEBI:17821"/>
        <dbReference type="ChEBI" id="CHEBI:27468"/>
        <dbReference type="ChEBI" id="CHEBI:57540"/>
        <dbReference type="ChEBI" id="CHEBI:57945"/>
        <dbReference type="EC" id="1.3.1.1"/>
    </reaction>
</comment>
<dbReference type="InterPro" id="IPR013785">
    <property type="entry name" value="Aldolase_TIM"/>
</dbReference>
<name>A0A9X5BL29_9FIRM</name>
<proteinExistence type="predicted"/>
<feature type="non-terminal residue" evidence="8">
    <location>
        <position position="172"/>
    </location>
</feature>
<keyword evidence="1" id="KW-0560">Oxidoreductase</keyword>
<dbReference type="SUPFAM" id="SSF51395">
    <property type="entry name" value="FMN-linked oxidoreductases"/>
    <property type="match status" value="1"/>
</dbReference>
<dbReference type="Gene3D" id="3.20.20.70">
    <property type="entry name" value="Aldolase class I"/>
    <property type="match status" value="1"/>
</dbReference>
<dbReference type="AlphaFoldDB" id="A0A9X5BL29"/>
<dbReference type="PANTHER" id="PTHR43073:SF2">
    <property type="entry name" value="DIHYDROPYRIMIDINE DEHYDROGENASE [NADP(+)]"/>
    <property type="match status" value="1"/>
</dbReference>
<comment type="subunit">
    <text evidence="5">Heterotetramer of 2 PreA and 2 PreT subunits.</text>
</comment>
<evidence type="ECO:0000313" key="8">
    <source>
        <dbReference type="EMBL" id="NBJ95748.1"/>
    </source>
</evidence>
<evidence type="ECO:0000256" key="4">
    <source>
        <dbReference type="ARBA" id="ARBA00049578"/>
    </source>
</evidence>
<evidence type="ECO:0000259" key="7">
    <source>
        <dbReference type="Pfam" id="PF01180"/>
    </source>
</evidence>
<accession>A0A9X5BL29</accession>
<dbReference type="InterPro" id="IPR005720">
    <property type="entry name" value="Dihydroorotate_DH_cat"/>
</dbReference>
<dbReference type="GO" id="GO:0006212">
    <property type="term" value="P:uracil catabolic process"/>
    <property type="evidence" value="ECO:0007669"/>
    <property type="project" value="TreeGrafter"/>
</dbReference>
<dbReference type="Proteomes" id="UP001154420">
    <property type="component" value="Unassembled WGS sequence"/>
</dbReference>
<dbReference type="GO" id="GO:0050661">
    <property type="term" value="F:NADP binding"/>
    <property type="evidence" value="ECO:0007669"/>
    <property type="project" value="TreeGrafter"/>
</dbReference>
<dbReference type="GO" id="GO:0002058">
    <property type="term" value="F:uracil binding"/>
    <property type="evidence" value="ECO:0007669"/>
    <property type="project" value="TreeGrafter"/>
</dbReference>
<gene>
    <name evidence="8" type="ORF">D5281_25485</name>
</gene>
<dbReference type="GO" id="GO:0006210">
    <property type="term" value="P:thymine catabolic process"/>
    <property type="evidence" value="ECO:0007669"/>
    <property type="project" value="TreeGrafter"/>
</dbReference>
<feature type="domain" description="Dihydroorotate dehydrogenase catalytic" evidence="7">
    <location>
        <begin position="13"/>
        <end position="172"/>
    </location>
</feature>
<comment type="function">
    <text evidence="4">Involved in pyrimidine base degradation. Catalyzes physiologically the reduction of uracil to 5,6-dihydrouracil (DHU) by using NADH as a specific cosubstrate. It also catalyzes the reverse reaction and the reduction of thymine to 5,6-dihydrothymine (DHT).</text>
</comment>
<organism evidence="8 9">
    <name type="scientific">Parablautia muri</name>
    <dbReference type="NCBI Taxonomy" id="2320879"/>
    <lineage>
        <taxon>Bacteria</taxon>
        <taxon>Bacillati</taxon>
        <taxon>Bacillota</taxon>
        <taxon>Clostridia</taxon>
        <taxon>Lachnospirales</taxon>
        <taxon>Lachnospiraceae</taxon>
        <taxon>Parablautia</taxon>
    </lineage>
</organism>
<evidence type="ECO:0000256" key="6">
    <source>
        <dbReference type="ARBA" id="ARBA00049728"/>
    </source>
</evidence>
<evidence type="ECO:0000256" key="1">
    <source>
        <dbReference type="ARBA" id="ARBA00023002"/>
    </source>
</evidence>
<dbReference type="RefSeq" id="WP_277935650.1">
    <property type="nucleotide sequence ID" value="NZ_QZDT01000213.1"/>
</dbReference>
<keyword evidence="9" id="KW-1185">Reference proteome</keyword>
<dbReference type="EMBL" id="QZDT01000213">
    <property type="protein sequence ID" value="NBJ95748.1"/>
    <property type="molecule type" value="Genomic_DNA"/>
</dbReference>
<comment type="catalytic activity">
    <reaction evidence="3">
        <text>5,6-dihydrouracil + NAD(+) = uracil + NADH + H(+)</text>
        <dbReference type="Rhea" id="RHEA:20189"/>
        <dbReference type="ChEBI" id="CHEBI:15378"/>
        <dbReference type="ChEBI" id="CHEBI:15901"/>
        <dbReference type="ChEBI" id="CHEBI:17568"/>
        <dbReference type="ChEBI" id="CHEBI:57540"/>
        <dbReference type="ChEBI" id="CHEBI:57945"/>
        <dbReference type="EC" id="1.3.1.1"/>
    </reaction>
</comment>
<evidence type="ECO:0000313" key="9">
    <source>
        <dbReference type="Proteomes" id="UP001154420"/>
    </source>
</evidence>
<evidence type="ECO:0000256" key="2">
    <source>
        <dbReference type="ARBA" id="ARBA00047685"/>
    </source>
</evidence>
<feature type="non-terminal residue" evidence="8">
    <location>
        <position position="1"/>
    </location>
</feature>
<dbReference type="EC" id="1.3.1.1" evidence="6"/>